<dbReference type="AlphaFoldDB" id="A0A8H4J2K1"/>
<protein>
    <recommendedName>
        <fullName evidence="4 9">Pre-mRNA-splicing factor SYF2</fullName>
    </recommendedName>
</protein>
<comment type="caution">
    <text evidence="11">The sequence shown here is derived from an EMBL/GenBank/DDBJ whole genome shotgun (WGS) entry which is preliminary data.</text>
</comment>
<dbReference type="Proteomes" id="UP000572817">
    <property type="component" value="Unassembled WGS sequence"/>
</dbReference>
<evidence type="ECO:0000313" key="11">
    <source>
        <dbReference type="EMBL" id="KAF4312051.1"/>
    </source>
</evidence>
<feature type="region of interest" description="Disordered" evidence="10">
    <location>
        <begin position="1"/>
        <end position="99"/>
    </location>
</feature>
<comment type="subunit">
    <text evidence="9">May be part of a spliceosome complex.</text>
</comment>
<feature type="compositionally biased region" description="Low complexity" evidence="10">
    <location>
        <begin position="67"/>
        <end position="79"/>
    </location>
</feature>
<name>A0A8H4J2K1_9PEZI</name>
<keyword evidence="7 9" id="KW-0508">mRNA splicing</keyword>
<dbReference type="PANTHER" id="PTHR13264">
    <property type="entry name" value="GCIP-INTERACTING PROTEIN P29"/>
    <property type="match status" value="1"/>
</dbReference>
<dbReference type="GO" id="GO:0071013">
    <property type="term" value="C:catalytic step 2 spliceosome"/>
    <property type="evidence" value="ECO:0007669"/>
    <property type="project" value="TreeGrafter"/>
</dbReference>
<accession>A0A8H4J2K1</accession>
<evidence type="ECO:0000256" key="1">
    <source>
        <dbReference type="ARBA" id="ARBA00003777"/>
    </source>
</evidence>
<evidence type="ECO:0000313" key="12">
    <source>
        <dbReference type="Proteomes" id="UP000572817"/>
    </source>
</evidence>
<comment type="similarity">
    <text evidence="3 9">Belongs to the SYF2 family.</text>
</comment>
<evidence type="ECO:0000256" key="6">
    <source>
        <dbReference type="ARBA" id="ARBA00022728"/>
    </source>
</evidence>
<proteinExistence type="inferred from homology"/>
<dbReference type="OrthoDB" id="199717at2759"/>
<evidence type="ECO:0000256" key="7">
    <source>
        <dbReference type="ARBA" id="ARBA00023187"/>
    </source>
</evidence>
<dbReference type="EMBL" id="WWBZ02000007">
    <property type="protein sequence ID" value="KAF4312051.1"/>
    <property type="molecule type" value="Genomic_DNA"/>
</dbReference>
<dbReference type="PANTHER" id="PTHR13264:SF5">
    <property type="entry name" value="PRE-MRNA-SPLICING FACTOR SYF2"/>
    <property type="match status" value="1"/>
</dbReference>
<feature type="region of interest" description="Disordered" evidence="10">
    <location>
        <begin position="139"/>
        <end position="158"/>
    </location>
</feature>
<evidence type="ECO:0000256" key="8">
    <source>
        <dbReference type="ARBA" id="ARBA00023242"/>
    </source>
</evidence>
<keyword evidence="12" id="KW-1185">Reference proteome</keyword>
<evidence type="ECO:0000256" key="10">
    <source>
        <dbReference type="SAM" id="MobiDB-lite"/>
    </source>
</evidence>
<evidence type="ECO:0000256" key="4">
    <source>
        <dbReference type="ARBA" id="ARBA00014745"/>
    </source>
</evidence>
<comment type="function">
    <text evidence="1 9">Involved in pre-mRNA splicing.</text>
</comment>
<evidence type="ECO:0000256" key="9">
    <source>
        <dbReference type="RuleBase" id="RU367148"/>
    </source>
</evidence>
<evidence type="ECO:0000256" key="5">
    <source>
        <dbReference type="ARBA" id="ARBA00022664"/>
    </source>
</evidence>
<dbReference type="InterPro" id="IPR013260">
    <property type="entry name" value="mRNA_splic_SYF2"/>
</dbReference>
<gene>
    <name evidence="11" type="ORF">GTA08_BOTSDO12062</name>
</gene>
<keyword evidence="5 9" id="KW-0507">mRNA processing</keyword>
<feature type="compositionally biased region" description="Low complexity" evidence="10">
    <location>
        <begin position="36"/>
        <end position="46"/>
    </location>
</feature>
<evidence type="ECO:0000256" key="2">
    <source>
        <dbReference type="ARBA" id="ARBA00004123"/>
    </source>
</evidence>
<dbReference type="GO" id="GO:0000974">
    <property type="term" value="C:Prp19 complex"/>
    <property type="evidence" value="ECO:0007669"/>
    <property type="project" value="TreeGrafter"/>
</dbReference>
<evidence type="ECO:0000256" key="3">
    <source>
        <dbReference type="ARBA" id="ARBA00010028"/>
    </source>
</evidence>
<feature type="compositionally biased region" description="Basic and acidic residues" evidence="10">
    <location>
        <begin position="1"/>
        <end position="25"/>
    </location>
</feature>
<comment type="subcellular location">
    <subcellularLocation>
        <location evidence="2 9">Nucleus</location>
    </subcellularLocation>
</comment>
<dbReference type="GO" id="GO:0071014">
    <property type="term" value="C:post-mRNA release spliceosomal complex"/>
    <property type="evidence" value="ECO:0007669"/>
    <property type="project" value="TreeGrafter"/>
</dbReference>
<dbReference type="Pfam" id="PF08231">
    <property type="entry name" value="SYF2"/>
    <property type="match status" value="1"/>
</dbReference>
<organism evidence="11 12">
    <name type="scientific">Botryosphaeria dothidea</name>
    <dbReference type="NCBI Taxonomy" id="55169"/>
    <lineage>
        <taxon>Eukaryota</taxon>
        <taxon>Fungi</taxon>
        <taxon>Dikarya</taxon>
        <taxon>Ascomycota</taxon>
        <taxon>Pezizomycotina</taxon>
        <taxon>Dothideomycetes</taxon>
        <taxon>Dothideomycetes incertae sedis</taxon>
        <taxon>Botryosphaeriales</taxon>
        <taxon>Botryosphaeriaceae</taxon>
        <taxon>Botryosphaeria</taxon>
    </lineage>
</organism>
<reference evidence="11" key="1">
    <citation type="submission" date="2020-04" db="EMBL/GenBank/DDBJ databases">
        <title>Genome Assembly and Annotation of Botryosphaeria dothidea sdau 11-99, a Latent Pathogen of Apple Fruit Ring Rot in China.</title>
        <authorList>
            <person name="Yu C."/>
            <person name="Diao Y."/>
            <person name="Lu Q."/>
            <person name="Zhao J."/>
            <person name="Cui S."/>
            <person name="Peng C."/>
            <person name="He B."/>
            <person name="Liu H."/>
        </authorList>
    </citation>
    <scope>NUCLEOTIDE SEQUENCE [LARGE SCALE GENOMIC DNA]</scope>
    <source>
        <strain evidence="11">Sdau11-99</strain>
    </source>
</reference>
<sequence>MPAEKRKTSPSAERQDEEPSKRRFVENGTEQEAPEEPAQQQQQQQQQEEEEEPAEAAPAGSDRMARFKALQARQAAARKQNLKDSTAEAQRAQVDPNQLSALHRKHAIASHKLLKAETQEQGDDFERKRAWDWTVEESERWDRRMEKKDKHRKDVAFQDYRQDARKSYKRQLRDLKPDLDGYERQKMEAVQRAAQNGGLEIVEMEDGELIAVDRDGSFYTTADSTEFVNHRPEKEAVDKLVSDIRKAEEARLKARRARGMDDDSGDVTYINQKNKQFNEKLARFYNKYTADIRESFERGTAI</sequence>
<keyword evidence="8 9" id="KW-0539">Nucleus</keyword>
<dbReference type="GO" id="GO:0000398">
    <property type="term" value="P:mRNA splicing, via spliceosome"/>
    <property type="evidence" value="ECO:0007669"/>
    <property type="project" value="UniProtKB-UniRule"/>
</dbReference>
<keyword evidence="6 9" id="KW-0747">Spliceosome</keyword>